<dbReference type="EMBL" id="VSRR010000460">
    <property type="protein sequence ID" value="MPC15868.1"/>
    <property type="molecule type" value="Genomic_DNA"/>
</dbReference>
<name>A0A5B7D2Z7_PORTR</name>
<accession>A0A5B7D2Z7</accession>
<sequence>MIPAIHARLGVPTAAAAAAAAAREHTISKPQNKHLFTLRQWRRRPLPVFLLEAKGPCWAATRQVTTRDASDATFAKDLKIDAEVLLPSECQEVAVTVSGAEPDSDGVCVTDNIPRVVSKSMSGSSKIATKKVPLLLLAYTEPHSETQTKALPGGMKAPPSLQMA</sequence>
<keyword evidence="2" id="KW-1185">Reference proteome</keyword>
<evidence type="ECO:0000313" key="2">
    <source>
        <dbReference type="Proteomes" id="UP000324222"/>
    </source>
</evidence>
<proteinExistence type="predicted"/>
<organism evidence="1 2">
    <name type="scientific">Portunus trituberculatus</name>
    <name type="common">Swimming crab</name>
    <name type="synonym">Neptunus trituberculatus</name>
    <dbReference type="NCBI Taxonomy" id="210409"/>
    <lineage>
        <taxon>Eukaryota</taxon>
        <taxon>Metazoa</taxon>
        <taxon>Ecdysozoa</taxon>
        <taxon>Arthropoda</taxon>
        <taxon>Crustacea</taxon>
        <taxon>Multicrustacea</taxon>
        <taxon>Malacostraca</taxon>
        <taxon>Eumalacostraca</taxon>
        <taxon>Eucarida</taxon>
        <taxon>Decapoda</taxon>
        <taxon>Pleocyemata</taxon>
        <taxon>Brachyura</taxon>
        <taxon>Eubrachyura</taxon>
        <taxon>Portunoidea</taxon>
        <taxon>Portunidae</taxon>
        <taxon>Portuninae</taxon>
        <taxon>Portunus</taxon>
    </lineage>
</organism>
<comment type="caution">
    <text evidence="1">The sequence shown here is derived from an EMBL/GenBank/DDBJ whole genome shotgun (WGS) entry which is preliminary data.</text>
</comment>
<reference evidence="1 2" key="1">
    <citation type="submission" date="2019-05" db="EMBL/GenBank/DDBJ databases">
        <title>Another draft genome of Portunus trituberculatus and its Hox gene families provides insights of decapod evolution.</title>
        <authorList>
            <person name="Jeong J.-H."/>
            <person name="Song I."/>
            <person name="Kim S."/>
            <person name="Choi T."/>
            <person name="Kim D."/>
            <person name="Ryu S."/>
            <person name="Kim W."/>
        </authorList>
    </citation>
    <scope>NUCLEOTIDE SEQUENCE [LARGE SCALE GENOMIC DNA]</scope>
    <source>
        <tissue evidence="1">Muscle</tissue>
    </source>
</reference>
<evidence type="ECO:0000313" key="1">
    <source>
        <dbReference type="EMBL" id="MPC15868.1"/>
    </source>
</evidence>
<gene>
    <name evidence="1" type="ORF">E2C01_008672</name>
</gene>
<dbReference type="AlphaFoldDB" id="A0A5B7D2Z7"/>
<dbReference type="Proteomes" id="UP000324222">
    <property type="component" value="Unassembled WGS sequence"/>
</dbReference>
<protein>
    <submittedName>
        <fullName evidence="1">Uncharacterized protein</fullName>
    </submittedName>
</protein>